<evidence type="ECO:0000313" key="2">
    <source>
        <dbReference type="Proteomes" id="UP001185092"/>
    </source>
</evidence>
<dbReference type="Proteomes" id="UP001185092">
    <property type="component" value="Unassembled WGS sequence"/>
</dbReference>
<sequence length="182" mass="21817">MEKPYDNTNIIAFIKNENEDPFDRRKALLEIGEYIESIGMDKYVASLLEHKNCLLRGTAIEVLLHTLMIDEYYYNAIQFLKKDHSRYVIENTLSSIFGYYFIKKKYKNKFLKVLGKLYIEFKNESIIHREILFCISIIQDPNPEKVKKSMSLDPIDWKKEIDWEDFEKYIPKNDIPMRELTQ</sequence>
<comment type="caution">
    <text evidence="1">The sequence shown here is derived from an EMBL/GenBank/DDBJ whole genome shotgun (WGS) entry which is preliminary data.</text>
</comment>
<proteinExistence type="predicted"/>
<accession>A0AAE3XSG8</accession>
<gene>
    <name evidence="1" type="ORF">HNQ88_005010</name>
</gene>
<keyword evidence="2" id="KW-1185">Reference proteome</keyword>
<reference evidence="1" key="1">
    <citation type="submission" date="2023-07" db="EMBL/GenBank/DDBJ databases">
        <title>Genomic Encyclopedia of Type Strains, Phase IV (KMG-IV): sequencing the most valuable type-strain genomes for metagenomic binning, comparative biology and taxonomic classification.</title>
        <authorList>
            <person name="Goeker M."/>
        </authorList>
    </citation>
    <scope>NUCLEOTIDE SEQUENCE</scope>
    <source>
        <strain evidence="1">DSM 26174</strain>
    </source>
</reference>
<dbReference type="RefSeq" id="WP_309943124.1">
    <property type="nucleotide sequence ID" value="NZ_AP025310.1"/>
</dbReference>
<protein>
    <submittedName>
        <fullName evidence="1">Uncharacterized protein</fullName>
    </submittedName>
</protein>
<evidence type="ECO:0000313" key="1">
    <source>
        <dbReference type="EMBL" id="MDR6241923.1"/>
    </source>
</evidence>
<dbReference type="AlphaFoldDB" id="A0AAE3XSG8"/>
<organism evidence="1 2">
    <name type="scientific">Aureibacter tunicatorum</name>
    <dbReference type="NCBI Taxonomy" id="866807"/>
    <lineage>
        <taxon>Bacteria</taxon>
        <taxon>Pseudomonadati</taxon>
        <taxon>Bacteroidota</taxon>
        <taxon>Cytophagia</taxon>
        <taxon>Cytophagales</taxon>
        <taxon>Persicobacteraceae</taxon>
        <taxon>Aureibacter</taxon>
    </lineage>
</organism>
<dbReference type="EMBL" id="JAVDQD010000013">
    <property type="protein sequence ID" value="MDR6241923.1"/>
    <property type="molecule type" value="Genomic_DNA"/>
</dbReference>
<name>A0AAE3XSG8_9BACT</name>